<feature type="signal peptide" evidence="2">
    <location>
        <begin position="1"/>
        <end position="15"/>
    </location>
</feature>
<feature type="chain" id="PRO_5012949421" evidence="2">
    <location>
        <begin position="16"/>
        <end position="466"/>
    </location>
</feature>
<evidence type="ECO:0000256" key="1">
    <source>
        <dbReference type="SAM" id="MobiDB-lite"/>
    </source>
</evidence>
<feature type="compositionally biased region" description="Low complexity" evidence="1">
    <location>
        <begin position="183"/>
        <end position="195"/>
    </location>
</feature>
<keyword evidence="2" id="KW-0732">Signal</keyword>
<proteinExistence type="predicted"/>
<evidence type="ECO:0000313" key="4">
    <source>
        <dbReference type="Proteomes" id="UP000033647"/>
    </source>
</evidence>
<gene>
    <name evidence="3" type="ORF">TI39_contig264g00002</name>
</gene>
<dbReference type="OrthoDB" id="3649059at2759"/>
<organism evidence="3 4">
    <name type="scientific">Zymoseptoria brevis</name>
    <dbReference type="NCBI Taxonomy" id="1047168"/>
    <lineage>
        <taxon>Eukaryota</taxon>
        <taxon>Fungi</taxon>
        <taxon>Dikarya</taxon>
        <taxon>Ascomycota</taxon>
        <taxon>Pezizomycotina</taxon>
        <taxon>Dothideomycetes</taxon>
        <taxon>Dothideomycetidae</taxon>
        <taxon>Mycosphaerellales</taxon>
        <taxon>Mycosphaerellaceae</taxon>
        <taxon>Zymoseptoria</taxon>
    </lineage>
</organism>
<dbReference type="EMBL" id="LAFY01000256">
    <property type="protein sequence ID" value="KJY02006.1"/>
    <property type="molecule type" value="Genomic_DNA"/>
</dbReference>
<accession>A0A0F4H0K6</accession>
<evidence type="ECO:0000256" key="2">
    <source>
        <dbReference type="SAM" id="SignalP"/>
    </source>
</evidence>
<keyword evidence="4" id="KW-1185">Reference proteome</keyword>
<feature type="compositionally biased region" description="Polar residues" evidence="1">
    <location>
        <begin position="163"/>
        <end position="172"/>
    </location>
</feature>
<name>A0A0F4H0K6_9PEZI</name>
<dbReference type="Proteomes" id="UP000033647">
    <property type="component" value="Unassembled WGS sequence"/>
</dbReference>
<comment type="caution">
    <text evidence="3">The sequence shown here is derived from an EMBL/GenBank/DDBJ whole genome shotgun (WGS) entry which is preliminary data.</text>
</comment>
<evidence type="ECO:0000313" key="3">
    <source>
        <dbReference type="EMBL" id="KJY02006.1"/>
    </source>
</evidence>
<feature type="region of interest" description="Disordered" evidence="1">
    <location>
        <begin position="131"/>
        <end position="210"/>
    </location>
</feature>
<reference evidence="3 4" key="1">
    <citation type="submission" date="2015-03" db="EMBL/GenBank/DDBJ databases">
        <title>RNA-seq based gene annotation and comparative genomics of four Zymoseptoria species reveal species-specific pathogenicity related genes and transposable element activity.</title>
        <authorList>
            <person name="Grandaubert J."/>
            <person name="Bhattacharyya A."/>
            <person name="Stukenbrock E.H."/>
        </authorList>
    </citation>
    <scope>NUCLEOTIDE SEQUENCE [LARGE SCALE GENOMIC DNA]</scope>
    <source>
        <strain evidence="3 4">Zb18110</strain>
    </source>
</reference>
<sequence>MHFQPLLLLLGTALANPLAQLQERQAPAAPVCAAAVGKCQATPTLRVRASTWCASLGFGTAVRTARSTSTQQRTVVKTTTLFTSTSTSVAPTRTSTIISARTTTITNTATRRLTSTTTTITVRRTRTFDSCPEYTLAPNGPVALDPDTDTTSELPTPEAATAPEQSAVTSSAGPEIGTSVRFETVTTVPTPELTTGAPETTPAGQQKRQAVRPSVKPACLTASNAVATTNACRCIIPASTTTRTTTLRSTVTATRTIVNTRRTVSTVTSSPVTTITTGALLTRTVTTTITSINRVPATVTSTVAFELAATPTAFVLMDRLQAPDAAVAQWATNGADNETSHNIEYALTRDQPSVFSFNAWNELHVAGWGDDEGTDFTVVGQEQEGDGVQMAALDSDDGSQAAVCSIQVTAEGLCPVRCTVGDNAVNGQVGADKLWVLLGDGEDSFTNYLYSAEDGWQDAQAMRQAN</sequence>
<protein>
    <submittedName>
        <fullName evidence="3">Uncharacterized protein</fullName>
    </submittedName>
</protein>
<dbReference type="AlphaFoldDB" id="A0A0F4H0K6"/>
<dbReference type="STRING" id="1047168.A0A0F4H0K6"/>